<evidence type="ECO:0000313" key="3">
    <source>
        <dbReference type="Proteomes" id="UP000006727"/>
    </source>
</evidence>
<dbReference type="EMBL" id="ABEU02000026">
    <property type="protein sequence ID" value="PNR27088.1"/>
    <property type="molecule type" value="Genomic_DNA"/>
</dbReference>
<reference evidence="1 3" key="2">
    <citation type="journal article" date="2018" name="Plant J.">
        <title>The Physcomitrella patens chromosome-scale assembly reveals moss genome structure and evolution.</title>
        <authorList>
            <person name="Lang D."/>
            <person name="Ullrich K.K."/>
            <person name="Murat F."/>
            <person name="Fuchs J."/>
            <person name="Jenkins J."/>
            <person name="Haas F.B."/>
            <person name="Piednoel M."/>
            <person name="Gundlach H."/>
            <person name="Van Bel M."/>
            <person name="Meyberg R."/>
            <person name="Vives C."/>
            <person name="Morata J."/>
            <person name="Symeonidi A."/>
            <person name="Hiss M."/>
            <person name="Muchero W."/>
            <person name="Kamisugi Y."/>
            <person name="Saleh O."/>
            <person name="Blanc G."/>
            <person name="Decker E.L."/>
            <person name="van Gessel N."/>
            <person name="Grimwood J."/>
            <person name="Hayes R.D."/>
            <person name="Graham S.W."/>
            <person name="Gunter L.E."/>
            <person name="McDaniel S.F."/>
            <person name="Hoernstein S.N.W."/>
            <person name="Larsson A."/>
            <person name="Li F.W."/>
            <person name="Perroud P.F."/>
            <person name="Phillips J."/>
            <person name="Ranjan P."/>
            <person name="Rokshar D.S."/>
            <person name="Rothfels C.J."/>
            <person name="Schneider L."/>
            <person name="Shu S."/>
            <person name="Stevenson D.W."/>
            <person name="Thummler F."/>
            <person name="Tillich M."/>
            <person name="Villarreal Aguilar J.C."/>
            <person name="Widiez T."/>
            <person name="Wong G.K."/>
            <person name="Wymore A."/>
            <person name="Zhang Y."/>
            <person name="Zimmer A.D."/>
            <person name="Quatrano R.S."/>
            <person name="Mayer K.F.X."/>
            <person name="Goodstein D."/>
            <person name="Casacuberta J.M."/>
            <person name="Vandepoele K."/>
            <person name="Reski R."/>
            <person name="Cuming A.C."/>
            <person name="Tuskan G.A."/>
            <person name="Maumus F."/>
            <person name="Salse J."/>
            <person name="Schmutz J."/>
            <person name="Rensing S.A."/>
        </authorList>
    </citation>
    <scope>NUCLEOTIDE SEQUENCE [LARGE SCALE GENOMIC DNA]</scope>
    <source>
        <strain evidence="2 3">cv. Gransden 2004</strain>
    </source>
</reference>
<dbReference type="InParanoid" id="A0A2K1ICT8"/>
<reference evidence="1 3" key="1">
    <citation type="journal article" date="2008" name="Science">
        <title>The Physcomitrella genome reveals evolutionary insights into the conquest of land by plants.</title>
        <authorList>
            <person name="Rensing S."/>
            <person name="Lang D."/>
            <person name="Zimmer A."/>
            <person name="Terry A."/>
            <person name="Salamov A."/>
            <person name="Shapiro H."/>
            <person name="Nishiyama T."/>
            <person name="Perroud P.-F."/>
            <person name="Lindquist E."/>
            <person name="Kamisugi Y."/>
            <person name="Tanahashi T."/>
            <person name="Sakakibara K."/>
            <person name="Fujita T."/>
            <person name="Oishi K."/>
            <person name="Shin-I T."/>
            <person name="Kuroki Y."/>
            <person name="Toyoda A."/>
            <person name="Suzuki Y."/>
            <person name="Hashimoto A."/>
            <person name="Yamaguchi K."/>
            <person name="Sugano A."/>
            <person name="Kohara Y."/>
            <person name="Fujiyama A."/>
            <person name="Anterola A."/>
            <person name="Aoki S."/>
            <person name="Ashton N."/>
            <person name="Barbazuk W.B."/>
            <person name="Barker E."/>
            <person name="Bennetzen J."/>
            <person name="Bezanilla M."/>
            <person name="Blankenship R."/>
            <person name="Cho S.H."/>
            <person name="Dutcher S."/>
            <person name="Estelle M."/>
            <person name="Fawcett J.A."/>
            <person name="Gundlach H."/>
            <person name="Hanada K."/>
            <person name="Heyl A."/>
            <person name="Hicks K.A."/>
            <person name="Hugh J."/>
            <person name="Lohr M."/>
            <person name="Mayer K."/>
            <person name="Melkozernov A."/>
            <person name="Murata T."/>
            <person name="Nelson D."/>
            <person name="Pils B."/>
            <person name="Prigge M."/>
            <person name="Reiss B."/>
            <person name="Renner T."/>
            <person name="Rombauts S."/>
            <person name="Rushton P."/>
            <person name="Sanderfoot A."/>
            <person name="Schween G."/>
            <person name="Shiu S.-H."/>
            <person name="Stueber K."/>
            <person name="Theodoulou F.L."/>
            <person name="Tu H."/>
            <person name="Van de Peer Y."/>
            <person name="Verrier P.J."/>
            <person name="Waters E."/>
            <person name="Wood A."/>
            <person name="Yang L."/>
            <person name="Cove D."/>
            <person name="Cuming A."/>
            <person name="Hasebe M."/>
            <person name="Lucas S."/>
            <person name="Mishler D.B."/>
            <person name="Reski R."/>
            <person name="Grigoriev I."/>
            <person name="Quatrano R.S."/>
            <person name="Boore J.L."/>
        </authorList>
    </citation>
    <scope>NUCLEOTIDE SEQUENCE [LARGE SCALE GENOMIC DNA]</scope>
    <source>
        <strain evidence="2 3">cv. Gransden 2004</strain>
    </source>
</reference>
<name>A0A2K1ICT8_PHYPA</name>
<dbReference type="Proteomes" id="UP000006727">
    <property type="component" value="Chromosome 26"/>
</dbReference>
<proteinExistence type="predicted"/>
<accession>A0A2K1ICT8</accession>
<dbReference type="EnsemblPlants" id="Pp3c26_12550V3.1">
    <property type="protein sequence ID" value="Pp3c26_12550V3.1"/>
    <property type="gene ID" value="Pp3c26_12550"/>
</dbReference>
<keyword evidence="3" id="KW-1185">Reference proteome</keyword>
<dbReference type="Gramene" id="Pp3c26_12550V3.1">
    <property type="protein sequence ID" value="Pp3c26_12550V3.1"/>
    <property type="gene ID" value="Pp3c26_12550"/>
</dbReference>
<evidence type="ECO:0000313" key="1">
    <source>
        <dbReference type="EMBL" id="PNR27088.1"/>
    </source>
</evidence>
<dbReference type="AlphaFoldDB" id="A0A2K1ICT8"/>
<evidence type="ECO:0000313" key="2">
    <source>
        <dbReference type="EnsemblPlants" id="Pp3c26_12550V3.1"/>
    </source>
</evidence>
<gene>
    <name evidence="1" type="ORF">PHYPA_030569</name>
</gene>
<organism evidence="1">
    <name type="scientific">Physcomitrium patens</name>
    <name type="common">Spreading-leaved earth moss</name>
    <name type="synonym">Physcomitrella patens</name>
    <dbReference type="NCBI Taxonomy" id="3218"/>
    <lineage>
        <taxon>Eukaryota</taxon>
        <taxon>Viridiplantae</taxon>
        <taxon>Streptophyta</taxon>
        <taxon>Embryophyta</taxon>
        <taxon>Bryophyta</taxon>
        <taxon>Bryophytina</taxon>
        <taxon>Bryopsida</taxon>
        <taxon>Funariidae</taxon>
        <taxon>Funariales</taxon>
        <taxon>Funariaceae</taxon>
        <taxon>Physcomitrium</taxon>
    </lineage>
</organism>
<protein>
    <submittedName>
        <fullName evidence="1 2">Uncharacterized protein</fullName>
    </submittedName>
</protein>
<reference evidence="2" key="3">
    <citation type="submission" date="2020-12" db="UniProtKB">
        <authorList>
            <consortium name="EnsemblPlants"/>
        </authorList>
    </citation>
    <scope>IDENTIFICATION</scope>
</reference>
<sequence>MGRGPSPPRPQSVVNARGLRASQACSHSPMACTQTWPRRQNAALMVVDLQYQSS</sequence>